<sequence length="888" mass="98867">MDSLASPQSERPGHKRNKSASTIRNIFGGKGHKRNASNGSSLPALENAPPPVSNDSLLLGTLLPPDHPHSKILSEMNNQPNNAAVPRKSKDSKEHPLKGLHKKTMSSVSLRSLANKDKDKEKSEEEAKEKRRSRKQEKVKKTKSTTSLSAVFSKSKPGKEKPTVDKENTTPPTSAVEPQHTPIWAEFATQKPADAYHEITTTTTIPLSGVDDEIARYTPAEYSPSKQHSFYEQPALRRPRSNATPRSSASGSRPSSFIESISRKISDEHKSPEDIRTQDVNHGSTWRARGERIAKKFEENPITRRSGSKTRKASDEKQREGIVNAHKKATGSRVMAAVAAINGRRNIEPGTPLDPEKIDIEFEAVLESRNIPENLREKMRSLSVRVKADFIAKNKVEEPQSSIEPTSRNTIWTDKRASTGQSIRQTSTGSQPHESATESAKEEAGKTEAKRSRPRSGNFTFGRSDKAKSPAKKRKSEEGVSNTSSTNLSRPNSSSTKSLGAASGSQVSSFFGRAPKPEVPEDYVAYLRKVHRPQDVEVGKLHKLRILLRNETVAWVDSFIRQGGMSEIVGLLHRIMKIEWREEHEDTLLHESLLCLKGLCTTDLALQELCDIEATLFPELLAMLFDKEHKGPSEFTTRGLIISLLYAHLSAAPPTDLASRARTILGYLRDPQKPEDDRPVPFILDMHQSRPYRVWCTEVSNVTKEVFWIFLHHLNVIPLAIDTIESSDFIDSQTFTQQHFPQPRPPVPAAPYVGGVEWDATNYISTHLDLMNGILASLPTPSERNNLRAALRVSGFEKIMACTLRTCKEKFYGAVHDGLKTWIRAAAADGWAFRDVRMGLEDPKTPSPKKQSPKKQSELAPQLDAPKMELPSLGLGKKMSAKDDDMWI</sequence>
<dbReference type="SUPFAM" id="SSF48371">
    <property type="entry name" value="ARM repeat"/>
    <property type="match status" value="1"/>
</dbReference>
<accession>A0A6A5YCI6</accession>
<evidence type="ECO:0000259" key="2">
    <source>
        <dbReference type="SMART" id="SM01140"/>
    </source>
</evidence>
<feature type="compositionally biased region" description="Basic and acidic residues" evidence="1">
    <location>
        <begin position="288"/>
        <end position="302"/>
    </location>
</feature>
<dbReference type="GO" id="GO:0031267">
    <property type="term" value="F:small GTPase binding"/>
    <property type="evidence" value="ECO:0007669"/>
    <property type="project" value="InterPro"/>
</dbReference>
<feature type="compositionally biased region" description="Basic and acidic residues" evidence="1">
    <location>
        <begin position="114"/>
        <end position="129"/>
    </location>
</feature>
<feature type="compositionally biased region" description="Basic and acidic residues" evidence="1">
    <location>
        <begin position="88"/>
        <end position="97"/>
    </location>
</feature>
<feature type="compositionally biased region" description="Low complexity" evidence="1">
    <location>
        <begin position="245"/>
        <end position="256"/>
    </location>
</feature>
<feature type="region of interest" description="Disordered" evidence="1">
    <location>
        <begin position="397"/>
        <end position="513"/>
    </location>
</feature>
<dbReference type="Proteomes" id="UP000799776">
    <property type="component" value="Unassembled WGS sequence"/>
</dbReference>
<feature type="compositionally biased region" description="Basic and acidic residues" evidence="1">
    <location>
        <begin position="261"/>
        <end position="279"/>
    </location>
</feature>
<evidence type="ECO:0000313" key="3">
    <source>
        <dbReference type="EMBL" id="KAF2089389.1"/>
    </source>
</evidence>
<feature type="domain" description="Formin GTPase-binding" evidence="2">
    <location>
        <begin position="349"/>
        <end position="651"/>
    </location>
</feature>
<dbReference type="SMART" id="SM01140">
    <property type="entry name" value="Drf_GBD"/>
    <property type="match status" value="1"/>
</dbReference>
<dbReference type="GO" id="GO:0003779">
    <property type="term" value="F:actin binding"/>
    <property type="evidence" value="ECO:0007669"/>
    <property type="project" value="InterPro"/>
</dbReference>
<dbReference type="InterPro" id="IPR016024">
    <property type="entry name" value="ARM-type_fold"/>
</dbReference>
<gene>
    <name evidence="3" type="ORF">K490DRAFT_36749</name>
</gene>
<dbReference type="Gene3D" id="1.25.10.10">
    <property type="entry name" value="Leucine-rich Repeat Variant"/>
    <property type="match status" value="1"/>
</dbReference>
<organism evidence="3 4">
    <name type="scientific">Saccharata proteae CBS 121410</name>
    <dbReference type="NCBI Taxonomy" id="1314787"/>
    <lineage>
        <taxon>Eukaryota</taxon>
        <taxon>Fungi</taxon>
        <taxon>Dikarya</taxon>
        <taxon>Ascomycota</taxon>
        <taxon>Pezizomycotina</taxon>
        <taxon>Dothideomycetes</taxon>
        <taxon>Dothideomycetes incertae sedis</taxon>
        <taxon>Botryosphaeriales</taxon>
        <taxon>Saccharataceae</taxon>
        <taxon>Saccharata</taxon>
    </lineage>
</organism>
<dbReference type="EMBL" id="ML978714">
    <property type="protein sequence ID" value="KAF2089389.1"/>
    <property type="molecule type" value="Genomic_DNA"/>
</dbReference>
<feature type="region of interest" description="Disordered" evidence="1">
    <location>
        <begin position="216"/>
        <end position="323"/>
    </location>
</feature>
<feature type="region of interest" description="Disordered" evidence="1">
    <location>
        <begin position="839"/>
        <end position="888"/>
    </location>
</feature>
<dbReference type="AlphaFoldDB" id="A0A6A5YCI6"/>
<feature type="compositionally biased region" description="Basic and acidic residues" evidence="1">
    <location>
        <begin position="157"/>
        <end position="168"/>
    </location>
</feature>
<reference evidence="3" key="1">
    <citation type="journal article" date="2020" name="Stud. Mycol.">
        <title>101 Dothideomycetes genomes: a test case for predicting lifestyles and emergence of pathogens.</title>
        <authorList>
            <person name="Haridas S."/>
            <person name="Albert R."/>
            <person name="Binder M."/>
            <person name="Bloem J."/>
            <person name="Labutti K."/>
            <person name="Salamov A."/>
            <person name="Andreopoulos B."/>
            <person name="Baker S."/>
            <person name="Barry K."/>
            <person name="Bills G."/>
            <person name="Bluhm B."/>
            <person name="Cannon C."/>
            <person name="Castanera R."/>
            <person name="Culley D."/>
            <person name="Daum C."/>
            <person name="Ezra D."/>
            <person name="Gonzalez J."/>
            <person name="Henrissat B."/>
            <person name="Kuo A."/>
            <person name="Liang C."/>
            <person name="Lipzen A."/>
            <person name="Lutzoni F."/>
            <person name="Magnuson J."/>
            <person name="Mondo S."/>
            <person name="Nolan M."/>
            <person name="Ohm R."/>
            <person name="Pangilinan J."/>
            <person name="Park H.-J."/>
            <person name="Ramirez L."/>
            <person name="Alfaro M."/>
            <person name="Sun H."/>
            <person name="Tritt A."/>
            <person name="Yoshinaga Y."/>
            <person name="Zwiers L.-H."/>
            <person name="Turgeon B."/>
            <person name="Goodwin S."/>
            <person name="Spatafora J."/>
            <person name="Crous P."/>
            <person name="Grigoriev I."/>
        </authorList>
    </citation>
    <scope>NUCLEOTIDE SEQUENCE</scope>
    <source>
        <strain evidence="3">CBS 121410</strain>
    </source>
</reference>
<name>A0A6A5YCI6_9PEZI</name>
<evidence type="ECO:0000313" key="4">
    <source>
        <dbReference type="Proteomes" id="UP000799776"/>
    </source>
</evidence>
<evidence type="ECO:0000256" key="1">
    <source>
        <dbReference type="SAM" id="MobiDB-lite"/>
    </source>
</evidence>
<feature type="compositionally biased region" description="Polar residues" evidence="1">
    <location>
        <begin position="399"/>
        <end position="434"/>
    </location>
</feature>
<dbReference type="GO" id="GO:0030036">
    <property type="term" value="P:actin cytoskeleton organization"/>
    <property type="evidence" value="ECO:0007669"/>
    <property type="project" value="InterPro"/>
</dbReference>
<feature type="compositionally biased region" description="Basic residues" evidence="1">
    <location>
        <begin position="130"/>
        <end position="143"/>
    </location>
</feature>
<proteinExistence type="predicted"/>
<dbReference type="OrthoDB" id="2155261at2759"/>
<feature type="compositionally biased region" description="Low complexity" evidence="1">
    <location>
        <begin position="481"/>
        <end position="496"/>
    </location>
</feature>
<dbReference type="Pfam" id="PF06371">
    <property type="entry name" value="Drf_GBD"/>
    <property type="match status" value="1"/>
</dbReference>
<keyword evidence="4" id="KW-1185">Reference proteome</keyword>
<dbReference type="InterPro" id="IPR010473">
    <property type="entry name" value="GTPase-bd"/>
</dbReference>
<protein>
    <recommendedName>
        <fullName evidence="2">Formin GTPase-binding domain-containing protein</fullName>
    </recommendedName>
</protein>
<feature type="compositionally biased region" description="Basic and acidic residues" evidence="1">
    <location>
        <begin position="435"/>
        <end position="451"/>
    </location>
</feature>
<feature type="region of interest" description="Disordered" evidence="1">
    <location>
        <begin position="1"/>
        <end position="189"/>
    </location>
</feature>
<dbReference type="InterPro" id="IPR011989">
    <property type="entry name" value="ARM-like"/>
</dbReference>